<accession>A0A6A3KTG2</accession>
<dbReference type="EMBL" id="QXFU01001098">
    <property type="protein sequence ID" value="KAE9010796.1"/>
    <property type="molecule type" value="Genomic_DNA"/>
</dbReference>
<reference evidence="1 2" key="1">
    <citation type="submission" date="2018-09" db="EMBL/GenBank/DDBJ databases">
        <title>Genomic investigation of the strawberry pathogen Phytophthora fragariae indicates pathogenicity is determined by transcriptional variation in three key races.</title>
        <authorList>
            <person name="Adams T.M."/>
            <person name="Armitage A.D."/>
            <person name="Sobczyk M.K."/>
            <person name="Bates H.J."/>
            <person name="Dunwell J.M."/>
            <person name="Nellist C.F."/>
            <person name="Harrison R.J."/>
        </authorList>
    </citation>
    <scope>NUCLEOTIDE SEQUENCE [LARGE SCALE GENOMIC DNA]</scope>
    <source>
        <strain evidence="1 2">SCRP324</strain>
    </source>
</reference>
<dbReference type="Proteomes" id="UP000435112">
    <property type="component" value="Unassembled WGS sequence"/>
</dbReference>
<proteinExistence type="predicted"/>
<evidence type="ECO:0000313" key="2">
    <source>
        <dbReference type="Proteomes" id="UP000435112"/>
    </source>
</evidence>
<organism evidence="1 2">
    <name type="scientific">Phytophthora rubi</name>
    <dbReference type="NCBI Taxonomy" id="129364"/>
    <lineage>
        <taxon>Eukaryota</taxon>
        <taxon>Sar</taxon>
        <taxon>Stramenopiles</taxon>
        <taxon>Oomycota</taxon>
        <taxon>Peronosporomycetes</taxon>
        <taxon>Peronosporales</taxon>
        <taxon>Peronosporaceae</taxon>
        <taxon>Phytophthora</taxon>
    </lineage>
</organism>
<dbReference type="OrthoDB" id="10622259at2759"/>
<protein>
    <submittedName>
        <fullName evidence="1">Uncharacterized protein</fullName>
    </submittedName>
</protein>
<name>A0A6A3KTG2_9STRA</name>
<comment type="caution">
    <text evidence="1">The sequence shown here is derived from an EMBL/GenBank/DDBJ whole genome shotgun (WGS) entry which is preliminary data.</text>
</comment>
<dbReference type="AlphaFoldDB" id="A0A6A3KTG2"/>
<evidence type="ECO:0000313" key="1">
    <source>
        <dbReference type="EMBL" id="KAE9010796.1"/>
    </source>
</evidence>
<sequence length="126" mass="14185">MPPFRTFNEITRTSGANVSPVPEWFISSDDVDFDTKQQFNCGSYGVVTRGTWGKASTAERRPAEQRQQPGRSLAMLKFEMTHKKEQNSLTTLAMMKRTFNKITRTSGAKVPHVPVATWWSSSARAT</sequence>
<gene>
    <name evidence="1" type="ORF">PR002_g15269</name>
</gene>